<organism evidence="2 3">
    <name type="scientific">Niastella yeongjuensis</name>
    <dbReference type="NCBI Taxonomy" id="354355"/>
    <lineage>
        <taxon>Bacteria</taxon>
        <taxon>Pseudomonadati</taxon>
        <taxon>Bacteroidota</taxon>
        <taxon>Chitinophagia</taxon>
        <taxon>Chitinophagales</taxon>
        <taxon>Chitinophagaceae</taxon>
        <taxon>Niastella</taxon>
    </lineage>
</organism>
<accession>A0A1V9EAC4</accession>
<dbReference type="OrthoDB" id="652342at2"/>
<dbReference type="Pfam" id="PF14344">
    <property type="entry name" value="DUF4397"/>
    <property type="match status" value="1"/>
</dbReference>
<dbReference type="InterPro" id="IPR025510">
    <property type="entry name" value="DUF4397"/>
</dbReference>
<proteinExistence type="predicted"/>
<dbReference type="RefSeq" id="WP_081203444.1">
    <property type="nucleotide sequence ID" value="NZ_LVXG01000056.1"/>
</dbReference>
<evidence type="ECO:0000313" key="3">
    <source>
        <dbReference type="Proteomes" id="UP000192610"/>
    </source>
</evidence>
<feature type="domain" description="DUF4397" evidence="1">
    <location>
        <begin position="41"/>
        <end position="156"/>
    </location>
</feature>
<name>A0A1V9EAC4_9BACT</name>
<dbReference type="EMBL" id="LVXG01000056">
    <property type="protein sequence ID" value="OQP43031.1"/>
    <property type="molecule type" value="Genomic_DNA"/>
</dbReference>
<dbReference type="STRING" id="354355.SAMN05660816_03243"/>
<dbReference type="PROSITE" id="PS51257">
    <property type="entry name" value="PROKAR_LIPOPROTEIN"/>
    <property type="match status" value="1"/>
</dbReference>
<evidence type="ECO:0000313" key="2">
    <source>
        <dbReference type="EMBL" id="OQP43031.1"/>
    </source>
</evidence>
<reference evidence="3" key="1">
    <citation type="submission" date="2016-04" db="EMBL/GenBank/DDBJ databases">
        <authorList>
            <person name="Chen L."/>
            <person name="Zhuang W."/>
            <person name="Wang G."/>
        </authorList>
    </citation>
    <scope>NUCLEOTIDE SEQUENCE [LARGE SCALE GENOMIC DNA]</scope>
    <source>
        <strain evidence="3">17621</strain>
    </source>
</reference>
<dbReference type="Proteomes" id="UP000192610">
    <property type="component" value="Unassembled WGS sequence"/>
</dbReference>
<protein>
    <recommendedName>
        <fullName evidence="1">DUF4397 domain-containing protein</fullName>
    </recommendedName>
</protein>
<sequence length="240" mass="25872">MKTVQVRKNAFWVLGVLAFVSVALSSCLKQTSNSTSAPKTYISLMHLAPWSPAVEVWFNDKQASSAIAAGSVSTYSALDPGVYAIGFKKAGSDSIVASISNSLYDSLEYATLLLYNIDSTHVGAAKIADDYSMLTNDKAFFRFFHLAPEIEDVDVYFDNNLISSGRSYADNVYSSYYNQFSPVTPAAVTVTVKKSGTDSTISSLSGVNLTQFNAFTIYLRGKKSGTGANAIGIDYLQSVD</sequence>
<dbReference type="AlphaFoldDB" id="A0A1V9EAC4"/>
<gene>
    <name evidence="2" type="ORF">A4H97_12860</name>
</gene>
<comment type="caution">
    <text evidence="2">The sequence shown here is derived from an EMBL/GenBank/DDBJ whole genome shotgun (WGS) entry which is preliminary data.</text>
</comment>
<evidence type="ECO:0000259" key="1">
    <source>
        <dbReference type="Pfam" id="PF14344"/>
    </source>
</evidence>
<keyword evidence="3" id="KW-1185">Reference proteome</keyword>